<name>A0AAE4C3E2_9FLAO</name>
<proteinExistence type="inferred from homology"/>
<dbReference type="SUPFAM" id="SSF111384">
    <property type="entry name" value="OmpH-like"/>
    <property type="match status" value="1"/>
</dbReference>
<dbReference type="InterPro" id="IPR024930">
    <property type="entry name" value="Skp_dom_sf"/>
</dbReference>
<evidence type="ECO:0000313" key="5">
    <source>
        <dbReference type="Proteomes" id="UP001184861"/>
    </source>
</evidence>
<dbReference type="EMBL" id="JAVDQY010000003">
    <property type="protein sequence ID" value="MDR6527523.1"/>
    <property type="molecule type" value="Genomic_DNA"/>
</dbReference>
<gene>
    <name evidence="4" type="ORF">J2787_002915</name>
</gene>
<keyword evidence="2 3" id="KW-0732">Signal</keyword>
<dbReference type="InterPro" id="IPR005632">
    <property type="entry name" value="Chaperone_Skp"/>
</dbReference>
<comment type="caution">
    <text evidence="4">The sequence shown here is derived from an EMBL/GenBank/DDBJ whole genome shotgun (WGS) entry which is preliminary data.</text>
</comment>
<organism evidence="4 5">
    <name type="scientific">Chryseobacterium rhizosphaerae</name>
    <dbReference type="NCBI Taxonomy" id="395937"/>
    <lineage>
        <taxon>Bacteria</taxon>
        <taxon>Pseudomonadati</taxon>
        <taxon>Bacteroidota</taxon>
        <taxon>Flavobacteriia</taxon>
        <taxon>Flavobacteriales</taxon>
        <taxon>Weeksellaceae</taxon>
        <taxon>Chryseobacterium group</taxon>
        <taxon>Chryseobacterium</taxon>
    </lineage>
</organism>
<feature type="signal peptide" evidence="3">
    <location>
        <begin position="1"/>
        <end position="22"/>
    </location>
</feature>
<dbReference type="GO" id="GO:0051082">
    <property type="term" value="F:unfolded protein binding"/>
    <property type="evidence" value="ECO:0007669"/>
    <property type="project" value="InterPro"/>
</dbReference>
<dbReference type="GO" id="GO:0005829">
    <property type="term" value="C:cytosol"/>
    <property type="evidence" value="ECO:0007669"/>
    <property type="project" value="TreeGrafter"/>
</dbReference>
<dbReference type="GO" id="GO:0050821">
    <property type="term" value="P:protein stabilization"/>
    <property type="evidence" value="ECO:0007669"/>
    <property type="project" value="TreeGrafter"/>
</dbReference>
<evidence type="ECO:0000256" key="1">
    <source>
        <dbReference type="ARBA" id="ARBA00009091"/>
    </source>
</evidence>
<comment type="similarity">
    <text evidence="1">Belongs to the Skp family.</text>
</comment>
<dbReference type="PANTHER" id="PTHR35089:SF1">
    <property type="entry name" value="CHAPERONE PROTEIN SKP"/>
    <property type="match status" value="1"/>
</dbReference>
<sequence length="190" mass="20334">MNLIKALFITAGLALSANTVHAQQKIGSVNTDEVFSSLPEVKTISATIDNLTKTKQAEVEKLIGDYQAKLKVAQDKEKTLTEANKESVTKELMAAQTELDVLGKKVETARTQAGKEISAKQNELLVPLQQKVRGAILAVAKEKSLNFVFDTASQGNNNLIYTDGSEDITDSVKAKLGGTATTSKPAAKSK</sequence>
<evidence type="ECO:0000256" key="2">
    <source>
        <dbReference type="ARBA" id="ARBA00022729"/>
    </source>
</evidence>
<dbReference type="SMART" id="SM00935">
    <property type="entry name" value="OmpH"/>
    <property type="match status" value="1"/>
</dbReference>
<reference evidence="4" key="1">
    <citation type="submission" date="2023-07" db="EMBL/GenBank/DDBJ databases">
        <title>Sorghum-associated microbial communities from plants grown in Nebraska, USA.</title>
        <authorList>
            <person name="Schachtman D."/>
        </authorList>
    </citation>
    <scope>NUCLEOTIDE SEQUENCE</scope>
    <source>
        <strain evidence="4">DS2360</strain>
    </source>
</reference>
<feature type="chain" id="PRO_5041972642" evidence="3">
    <location>
        <begin position="23"/>
        <end position="190"/>
    </location>
</feature>
<dbReference type="Pfam" id="PF03938">
    <property type="entry name" value="OmpH"/>
    <property type="match status" value="1"/>
</dbReference>
<protein>
    <submittedName>
        <fullName evidence="4">Outer membrane protein</fullName>
    </submittedName>
</protein>
<dbReference type="PANTHER" id="PTHR35089">
    <property type="entry name" value="CHAPERONE PROTEIN SKP"/>
    <property type="match status" value="1"/>
</dbReference>
<dbReference type="RefSeq" id="WP_202270931.1">
    <property type="nucleotide sequence ID" value="NZ_JALGCC010000001.1"/>
</dbReference>
<dbReference type="Gene3D" id="3.30.910.20">
    <property type="entry name" value="Skp domain"/>
    <property type="match status" value="1"/>
</dbReference>
<evidence type="ECO:0000256" key="3">
    <source>
        <dbReference type="SAM" id="SignalP"/>
    </source>
</evidence>
<dbReference type="AlphaFoldDB" id="A0AAE4C3E2"/>
<evidence type="ECO:0000313" key="4">
    <source>
        <dbReference type="EMBL" id="MDR6527523.1"/>
    </source>
</evidence>
<accession>A0AAE4C3E2</accession>
<dbReference type="Proteomes" id="UP001184861">
    <property type="component" value="Unassembled WGS sequence"/>
</dbReference>